<proteinExistence type="predicted"/>
<evidence type="ECO:0008006" key="3">
    <source>
        <dbReference type="Google" id="ProtNLM"/>
    </source>
</evidence>
<evidence type="ECO:0000313" key="1">
    <source>
        <dbReference type="EMBL" id="NTS32897.1"/>
    </source>
</evidence>
<reference evidence="1 2" key="1">
    <citation type="submission" date="2020-05" db="EMBL/GenBank/DDBJ databases">
        <authorList>
            <person name="Kim M.K."/>
        </authorList>
    </citation>
    <scope>NUCLEOTIDE SEQUENCE [LARGE SCALE GENOMIC DNA]</scope>
    <source>
        <strain evidence="1 2">BT25</strain>
    </source>
</reference>
<comment type="caution">
    <text evidence="1">The sequence shown here is derived from an EMBL/GenBank/DDBJ whole genome shotgun (WGS) entry which is preliminary data.</text>
</comment>
<accession>A0A849VX93</accession>
<dbReference type="EMBL" id="JABUMX010000004">
    <property type="protein sequence ID" value="NTS32897.1"/>
    <property type="molecule type" value="Genomic_DNA"/>
</dbReference>
<dbReference type="AlphaFoldDB" id="A0A849VX93"/>
<gene>
    <name evidence="1" type="ORF">HQ945_16685</name>
</gene>
<dbReference type="RefSeq" id="WP_113281253.1">
    <property type="nucleotide sequence ID" value="NZ_JABUMX010000004.1"/>
</dbReference>
<evidence type="ECO:0000313" key="2">
    <source>
        <dbReference type="Proteomes" id="UP000550508"/>
    </source>
</evidence>
<organism evidence="1 2">
    <name type="scientific">Phyllobacterium pellucidum</name>
    <dbReference type="NCBI Taxonomy" id="2740464"/>
    <lineage>
        <taxon>Bacteria</taxon>
        <taxon>Pseudomonadati</taxon>
        <taxon>Pseudomonadota</taxon>
        <taxon>Alphaproteobacteria</taxon>
        <taxon>Hyphomicrobiales</taxon>
        <taxon>Phyllobacteriaceae</taxon>
        <taxon>Phyllobacterium</taxon>
    </lineage>
</organism>
<keyword evidence="2" id="KW-1185">Reference proteome</keyword>
<dbReference type="Proteomes" id="UP000550508">
    <property type="component" value="Unassembled WGS sequence"/>
</dbReference>
<protein>
    <recommendedName>
        <fullName evidence="3">DUF2971 domain-containing protein</fullName>
    </recommendedName>
</protein>
<name>A0A849VX93_9HYPH</name>
<sequence>MEEWDPVVVKMLSIFMPTAFEGRASIKRHSRFVHYTTAANLFRILDRQQVWFRNARCMNDDGDTEYAAAKVQEWLNDSSRTAQLAQTLEFCMPGIWQDGVKKFELWLPRLRNETYVLSVAEHDLEEHSTGRLSLWRAFDDEEVAVAAVVNVAPFIQMTDALQAYPGPVTYWTNKQFDDEFKLVAHRVASNRDFLAKLSKGALTEVVFLMLLFAVTCWKHPGLRDEREWRVLTNPLLWPSKRLFKTHEVIDRIPQPVYALPLKNDPGNHLTGIELPELIDRIIIGPTDQAGPIRDAIIAKLAEIGVNDPDSKVVASGLPLRTSRLG</sequence>